<name>A0A1F6Y8C1_9BACT</name>
<sequence>MSPVVKINLLVTNLQLTDSIRDYVEKRITNLEKLLGKISESGGEVVANFEVAKTTNHHKSGDFFRAECLIKIDGEEFYHSAEREDLYTAIDEVNENLFRAVRKKKNKKRAMWEYGARRIKDLVKGVRNWRK</sequence>
<gene>
    <name evidence="1" type="ORF">A3G06_01040</name>
</gene>
<dbReference type="EMBL" id="MFVV01000038">
    <property type="protein sequence ID" value="OGJ02613.1"/>
    <property type="molecule type" value="Genomic_DNA"/>
</dbReference>
<dbReference type="NCBIfam" id="TIGR00741">
    <property type="entry name" value="yfiA"/>
    <property type="match status" value="1"/>
</dbReference>
<evidence type="ECO:0000313" key="2">
    <source>
        <dbReference type="Proteomes" id="UP000176192"/>
    </source>
</evidence>
<dbReference type="Gene3D" id="3.30.160.100">
    <property type="entry name" value="Ribosome hibernation promotion factor-like"/>
    <property type="match status" value="1"/>
</dbReference>
<evidence type="ECO:0000313" key="1">
    <source>
        <dbReference type="EMBL" id="OGJ02613.1"/>
    </source>
</evidence>
<dbReference type="CDD" id="cd00552">
    <property type="entry name" value="RaiA"/>
    <property type="match status" value="1"/>
</dbReference>
<comment type="caution">
    <text evidence="1">The sequence shown here is derived from an EMBL/GenBank/DDBJ whole genome shotgun (WGS) entry which is preliminary data.</text>
</comment>
<dbReference type="InterPro" id="IPR003489">
    <property type="entry name" value="RHF/RaiA"/>
</dbReference>
<dbReference type="InterPro" id="IPR036567">
    <property type="entry name" value="RHF-like"/>
</dbReference>
<accession>A0A1F6Y8C1</accession>
<organism evidence="1 2">
    <name type="scientific">Candidatus Nomurabacteria bacterium RIFCSPLOWO2_12_FULL_46_14</name>
    <dbReference type="NCBI Taxonomy" id="1801797"/>
    <lineage>
        <taxon>Bacteria</taxon>
        <taxon>Candidatus Nomuraibacteriota</taxon>
    </lineage>
</organism>
<reference evidence="1 2" key="1">
    <citation type="journal article" date="2016" name="Nat. Commun.">
        <title>Thousands of microbial genomes shed light on interconnected biogeochemical processes in an aquifer system.</title>
        <authorList>
            <person name="Anantharaman K."/>
            <person name="Brown C.T."/>
            <person name="Hug L.A."/>
            <person name="Sharon I."/>
            <person name="Castelle C.J."/>
            <person name="Probst A.J."/>
            <person name="Thomas B.C."/>
            <person name="Singh A."/>
            <person name="Wilkins M.J."/>
            <person name="Karaoz U."/>
            <person name="Brodie E.L."/>
            <person name="Williams K.H."/>
            <person name="Hubbard S.S."/>
            <person name="Banfield J.F."/>
        </authorList>
    </citation>
    <scope>NUCLEOTIDE SEQUENCE [LARGE SCALE GENOMIC DNA]</scope>
</reference>
<dbReference type="Pfam" id="PF02482">
    <property type="entry name" value="Ribosomal_S30AE"/>
    <property type="match status" value="1"/>
</dbReference>
<dbReference type="SUPFAM" id="SSF69754">
    <property type="entry name" value="Ribosome binding protein Y (YfiA homologue)"/>
    <property type="match status" value="1"/>
</dbReference>
<dbReference type="STRING" id="1801797.A3G06_01040"/>
<protein>
    <submittedName>
        <fullName evidence="1">Ribosomal subunit interface protein</fullName>
    </submittedName>
</protein>
<dbReference type="Proteomes" id="UP000176192">
    <property type="component" value="Unassembled WGS sequence"/>
</dbReference>
<proteinExistence type="predicted"/>
<dbReference type="AlphaFoldDB" id="A0A1F6Y8C1"/>